<proteinExistence type="predicted"/>
<dbReference type="Pfam" id="PF19343">
    <property type="entry name" value="HAM1_N"/>
    <property type="match status" value="1"/>
</dbReference>
<dbReference type="AlphaFoldDB" id="A0A2S4Q1F8"/>
<dbReference type="STRING" id="225359.A0A2S4Q1F8"/>
<dbReference type="OrthoDB" id="19394at2759"/>
<gene>
    <name evidence="4" type="ORF">EPUL_000528</name>
</gene>
<reference evidence="4 5" key="1">
    <citation type="submission" date="2017-10" db="EMBL/GenBank/DDBJ databases">
        <title>Development of genomic resources for the powdery mildew, Erysiphe pulchra.</title>
        <authorList>
            <person name="Wadl P.A."/>
            <person name="Mack B.M."/>
            <person name="Moore G."/>
            <person name="Beltz S.B."/>
        </authorList>
    </citation>
    <scope>NUCLEOTIDE SEQUENCE [LARGE SCALE GENOMIC DNA]</scope>
    <source>
        <strain evidence="4">Cflorida</strain>
    </source>
</reference>
<organism evidence="4 5">
    <name type="scientific">Erysiphe pulchra</name>
    <dbReference type="NCBI Taxonomy" id="225359"/>
    <lineage>
        <taxon>Eukaryota</taxon>
        <taxon>Fungi</taxon>
        <taxon>Dikarya</taxon>
        <taxon>Ascomycota</taxon>
        <taxon>Pezizomycotina</taxon>
        <taxon>Leotiomycetes</taxon>
        <taxon>Erysiphales</taxon>
        <taxon>Erysiphaceae</taxon>
        <taxon>Erysiphe</taxon>
    </lineage>
</organism>
<sequence>MSPAEVNQPMDEITKEKDVDRKLQLYGVASALQAGKVPSNEQIDIALNSFLASSALSKPPPELSIEGQNLIADVREVIEQAKVLLLSKNQGDVIQDFIWQSQQIKKGNFTLPGAPVGAESAKQHSQQALDGIRTLGALIISNGQFRKLLKDASILIREIVGDTAQKAAEYVSPSQEELSQIDNPAAHNTWHEGTNISGHSLKDRVKSFMPNLQSKERLQETSNTSQTFQLDESRNPYQAAIRSTQEYQMGPQSSPSQQSSNQESNSLARERVSGKLPEGSVKKVSEHREQAMNYLSGKLSDDRREKTKFRLKKLVLECQENHDYQEAITTLLNLAETYVSYANKLGHQGNTSFKDIHDDNALNQAEADLKILIERFANGTSTKALFTTIDAIYSDANHDLELKNWLKQINSYIRKCLMKQAYIMKDESVIEWNEIFDKGDLLLRNRYRNRADQFLSEIKFLAEQFDQDPLNKRFAQATEKLFFDLGHDENGNSSFKPQLLKDLTEIIIPTLLENIRYIPIPRIEYSDEIVDLVVENLIIESDNFFPNIFEFKNDNYIRLGRKSVSNKSKNSASLHVAGIQMDIKDVAFYLKKKKGFPNIYDTGIVDIFLGGSGFSFAMKMSTSDSKDRENFFKVDKVDVNVKNFKIKIKKSQHKLLLAIAKPILLKIIRPALQKALEINILENARKLDSLLFQIKLKADRAMQEAKHHPEESKNIYHHYLTAFQKHFFEKKEKAEAVASGVTVNVAITRNDSIFPDIHLPEGISSIATKYKELALQGEKWESAVFNLGTAAPSKNIPIAPEVDYKEHPATLIQDK</sequence>
<evidence type="ECO:0000313" key="5">
    <source>
        <dbReference type="Proteomes" id="UP000237438"/>
    </source>
</evidence>
<dbReference type="Proteomes" id="UP000237438">
    <property type="component" value="Unassembled WGS sequence"/>
</dbReference>
<comment type="caution">
    <text evidence="4">The sequence shown here is derived from an EMBL/GenBank/DDBJ whole genome shotgun (WGS) entry which is preliminary data.</text>
</comment>
<evidence type="ECO:0000259" key="2">
    <source>
        <dbReference type="Pfam" id="PF14613"/>
    </source>
</evidence>
<feature type="domain" description="HAM1-like C-terminal" evidence="2">
    <location>
        <begin position="639"/>
        <end position="797"/>
    </location>
</feature>
<protein>
    <submittedName>
        <fullName evidence="4">Uncharacterized protein</fullName>
    </submittedName>
</protein>
<feature type="domain" description="HAM1-like N-terminal" evidence="3">
    <location>
        <begin position="2"/>
        <end position="627"/>
    </location>
</feature>
<keyword evidence="5" id="KW-1185">Reference proteome</keyword>
<dbReference type="PANTHER" id="PTHR31138:SF1">
    <property type="entry name" value="PDZ DOMAIN-CONTAINING PROTEIN"/>
    <property type="match status" value="1"/>
</dbReference>
<dbReference type="EMBL" id="PEDP01000031">
    <property type="protein sequence ID" value="POS88101.1"/>
    <property type="molecule type" value="Genomic_DNA"/>
</dbReference>
<evidence type="ECO:0000256" key="1">
    <source>
        <dbReference type="SAM" id="MobiDB-lite"/>
    </source>
</evidence>
<evidence type="ECO:0000313" key="4">
    <source>
        <dbReference type="EMBL" id="POS88101.1"/>
    </source>
</evidence>
<evidence type="ECO:0000259" key="3">
    <source>
        <dbReference type="Pfam" id="PF19343"/>
    </source>
</evidence>
<dbReference type="InterPro" id="IPR045967">
    <property type="entry name" value="HAM1-like_N"/>
</dbReference>
<dbReference type="PANTHER" id="PTHR31138">
    <property type="entry name" value="CHROMOSOME 19, WHOLE GENOME SHOTGUN SEQUENCE"/>
    <property type="match status" value="1"/>
</dbReference>
<feature type="compositionally biased region" description="Polar residues" evidence="1">
    <location>
        <begin position="220"/>
        <end position="230"/>
    </location>
</feature>
<feature type="compositionally biased region" description="Low complexity" evidence="1">
    <location>
        <begin position="251"/>
        <end position="266"/>
    </location>
</feature>
<dbReference type="Gene3D" id="3.15.10.10">
    <property type="entry name" value="Bactericidal permeability-increasing protein, domain 1"/>
    <property type="match status" value="1"/>
</dbReference>
<accession>A0A2S4Q1F8</accession>
<feature type="region of interest" description="Disordered" evidence="1">
    <location>
        <begin position="246"/>
        <end position="286"/>
    </location>
</feature>
<feature type="non-terminal residue" evidence="4">
    <location>
        <position position="815"/>
    </location>
</feature>
<dbReference type="Pfam" id="PF14613">
    <property type="entry name" value="HAM1_C"/>
    <property type="match status" value="1"/>
</dbReference>
<dbReference type="InterPro" id="IPR027842">
    <property type="entry name" value="HAM1-like_C"/>
</dbReference>
<feature type="region of interest" description="Disordered" evidence="1">
    <location>
        <begin position="213"/>
        <end position="234"/>
    </location>
</feature>
<name>A0A2S4Q1F8_9PEZI</name>